<dbReference type="PANTHER" id="PTHR10039">
    <property type="entry name" value="AMELOGENIN"/>
    <property type="match status" value="1"/>
</dbReference>
<accession>A0A384JR88</accession>
<evidence type="ECO:0000313" key="4">
    <source>
        <dbReference type="EMBL" id="ATZ53108.1"/>
    </source>
</evidence>
<evidence type="ECO:0000256" key="1">
    <source>
        <dbReference type="ARBA" id="ARBA00022737"/>
    </source>
</evidence>
<dbReference type="KEGG" id="bfu:BCIN_08g07110"/>
<dbReference type="InterPro" id="IPR027417">
    <property type="entry name" value="P-loop_NTPase"/>
</dbReference>
<dbReference type="Gene3D" id="3.40.50.300">
    <property type="entry name" value="P-loop containing nucleotide triphosphate hydrolases"/>
    <property type="match status" value="1"/>
</dbReference>
<dbReference type="InterPro" id="IPR056693">
    <property type="entry name" value="DUF7791"/>
</dbReference>
<evidence type="ECO:0000259" key="2">
    <source>
        <dbReference type="Pfam" id="PF24883"/>
    </source>
</evidence>
<dbReference type="Pfam" id="PF24883">
    <property type="entry name" value="NPHP3_N"/>
    <property type="match status" value="1"/>
</dbReference>
<reference evidence="4 5" key="1">
    <citation type="journal article" date="2011" name="PLoS Genet.">
        <title>Genomic analysis of the necrotrophic fungal pathogens Sclerotinia sclerotiorum and Botrytis cinerea.</title>
        <authorList>
            <person name="Amselem J."/>
            <person name="Cuomo C.A."/>
            <person name="van Kan J.A."/>
            <person name="Viaud M."/>
            <person name="Benito E.P."/>
            <person name="Couloux A."/>
            <person name="Coutinho P.M."/>
            <person name="de Vries R.P."/>
            <person name="Dyer P.S."/>
            <person name="Fillinger S."/>
            <person name="Fournier E."/>
            <person name="Gout L."/>
            <person name="Hahn M."/>
            <person name="Kohn L."/>
            <person name="Lapalu N."/>
            <person name="Plummer K.M."/>
            <person name="Pradier J.M."/>
            <person name="Quevillon E."/>
            <person name="Sharon A."/>
            <person name="Simon A."/>
            <person name="ten Have A."/>
            <person name="Tudzynski B."/>
            <person name="Tudzynski P."/>
            <person name="Wincker P."/>
            <person name="Andrew M."/>
            <person name="Anthouard V."/>
            <person name="Beever R.E."/>
            <person name="Beffa R."/>
            <person name="Benoit I."/>
            <person name="Bouzid O."/>
            <person name="Brault B."/>
            <person name="Chen Z."/>
            <person name="Choquer M."/>
            <person name="Collemare J."/>
            <person name="Cotton P."/>
            <person name="Danchin E.G."/>
            <person name="Da Silva C."/>
            <person name="Gautier A."/>
            <person name="Giraud C."/>
            <person name="Giraud T."/>
            <person name="Gonzalez C."/>
            <person name="Grossetete S."/>
            <person name="Guldener U."/>
            <person name="Henrissat B."/>
            <person name="Howlett B.J."/>
            <person name="Kodira C."/>
            <person name="Kretschmer M."/>
            <person name="Lappartient A."/>
            <person name="Leroch M."/>
            <person name="Levis C."/>
            <person name="Mauceli E."/>
            <person name="Neuveglise C."/>
            <person name="Oeser B."/>
            <person name="Pearson M."/>
            <person name="Poulain J."/>
            <person name="Poussereau N."/>
            <person name="Quesneville H."/>
            <person name="Rascle C."/>
            <person name="Schumacher J."/>
            <person name="Segurens B."/>
            <person name="Sexton A."/>
            <person name="Silva E."/>
            <person name="Sirven C."/>
            <person name="Soanes D.M."/>
            <person name="Talbot N.J."/>
            <person name="Templeton M."/>
            <person name="Yandava C."/>
            <person name="Yarden O."/>
            <person name="Zeng Q."/>
            <person name="Rollins J.A."/>
            <person name="Lebrun M.H."/>
            <person name="Dickman M."/>
        </authorList>
    </citation>
    <scope>NUCLEOTIDE SEQUENCE [LARGE SCALE GENOMIC DNA]</scope>
    <source>
        <strain evidence="4 5">B05.10</strain>
    </source>
</reference>
<dbReference type="VEuPathDB" id="FungiDB:Bcin08g07110"/>
<dbReference type="Proteomes" id="UP000001798">
    <property type="component" value="Chromosome 8"/>
</dbReference>
<dbReference type="OrthoDB" id="443402at2759"/>
<feature type="domain" description="DUF7791" evidence="3">
    <location>
        <begin position="585"/>
        <end position="736"/>
    </location>
</feature>
<protein>
    <submittedName>
        <fullName evidence="4">Uncharacterized protein</fullName>
    </submittedName>
</protein>
<keyword evidence="5" id="KW-1185">Reference proteome</keyword>
<dbReference type="PANTHER" id="PTHR10039:SF5">
    <property type="entry name" value="NACHT DOMAIN-CONTAINING PROTEIN"/>
    <property type="match status" value="1"/>
</dbReference>
<reference evidence="4 5" key="2">
    <citation type="journal article" date="2012" name="Eukaryot. Cell">
        <title>Genome update of Botrytis cinerea strains B05.10 and T4.</title>
        <authorList>
            <person name="Staats M."/>
            <person name="van Kan J.A."/>
        </authorList>
    </citation>
    <scope>NUCLEOTIDE SEQUENCE [LARGE SCALE GENOMIC DNA]</scope>
    <source>
        <strain evidence="4 5">B05.10</strain>
    </source>
</reference>
<dbReference type="GeneID" id="5430147"/>
<organism evidence="4 5">
    <name type="scientific">Botryotinia fuckeliana (strain B05.10)</name>
    <name type="common">Noble rot fungus</name>
    <name type="synonym">Botrytis cinerea</name>
    <dbReference type="NCBI Taxonomy" id="332648"/>
    <lineage>
        <taxon>Eukaryota</taxon>
        <taxon>Fungi</taxon>
        <taxon>Dikarya</taxon>
        <taxon>Ascomycota</taxon>
        <taxon>Pezizomycotina</taxon>
        <taxon>Leotiomycetes</taxon>
        <taxon>Helotiales</taxon>
        <taxon>Sclerotiniaceae</taxon>
        <taxon>Botrytis</taxon>
    </lineage>
</organism>
<reference evidence="4 5" key="3">
    <citation type="journal article" date="2017" name="Mol. Plant Pathol.">
        <title>A gapless genome sequence of the fungus Botrytis cinerea.</title>
        <authorList>
            <person name="Van Kan J.A."/>
            <person name="Stassen J.H."/>
            <person name="Mosbach A."/>
            <person name="Van Der Lee T.A."/>
            <person name="Faino L."/>
            <person name="Farmer A.D."/>
            <person name="Papasotiriou D.G."/>
            <person name="Zhou S."/>
            <person name="Seidl M.F."/>
            <person name="Cottam E."/>
            <person name="Edel D."/>
            <person name="Hahn M."/>
            <person name="Schwartz D.C."/>
            <person name="Dietrich R.A."/>
            <person name="Widdison S."/>
            <person name="Scalliet G."/>
        </authorList>
    </citation>
    <scope>NUCLEOTIDE SEQUENCE [LARGE SCALE GENOMIC DNA]</scope>
    <source>
        <strain evidence="4 5">B05.10</strain>
    </source>
</reference>
<keyword evidence="1" id="KW-0677">Repeat</keyword>
<dbReference type="RefSeq" id="XP_024550620.1">
    <property type="nucleotide sequence ID" value="XM_024694827.1"/>
</dbReference>
<dbReference type="Pfam" id="PF25053">
    <property type="entry name" value="DUF7791"/>
    <property type="match status" value="1"/>
</dbReference>
<sequence>MDPLTALSIAGNIMQFLDFSCKLISGVQEIYQNGRLDVHTETQKVVEDLSKFSSEMSISIQSDRITRALTQNEIQLEELCSDCSSLAGELVKRLKTFQLSDGFNKTVKKKKKNGLHVFKEAKTVWLSVSQVIKSTLSSTELKEMERKLQNLRDAINVRMLGSLRERVDCLLREQCNQTSDINRHMTQLVQSSFEDMKSGIAGEMQAQTRFIRDLIADSNKTKGHLGVEDDVKSFFISRAQVRENILRREMKLHERATKAILESLYFPTITERYEKIAEAHRKTFEWVFRPLVDEEDVKDTQWSDFVEWLSGGQGIYWINGKTASGKSTLMKFIYDHQKTKETLQQWADGKPLYIAKFFFWWAGTEIQKSQNGLLRTLLFDTLRQMPQMTPRILPSAFAMTYARESFISGSPHSYVWDTSSLSEAFAALVSQTEMPMKLCLFIDGLDEYHGLEVEISRLFKKIVFSPDVKVCISSRPHVPFEDAFSTFPQLRLQDFIHKDLNLYVKNCLTLDKMMVSLAEREPVQCQKLVQEIVNEAQGVFLWVVLVVKTLMDGLSKHDGISELQLRLSALPKDLDELYEVMILKVNDIYKEEASRLFQLVNKATEKPGDYRTAELLSVYTLYLANKRSINLTHELVKGRVSEEEILQYCKKLDIALKARCGGLLEIQYGRIKSAAPRPMMKVGYLHRTAHDFILKEKTWETLIKGVSGGPTGDKFSPNIAILKSMILQIKDCENSDAHQLINNSFTFIHRIEADESVSAGEAEELFDAFSSVAVASRYIDMSENDHNTSKEVEVLMCLLRKHSRNPNEPLDGISAWQSALSHVISKCDAASPYARLRWELLIKAFLENKADPEACCKSSDQKIYSTSEVIAKVFRDIRQSSPANSFYLERLRTQVVKYEDSKTKMLLKTQVPTFQVFAALNSTQAPGNHRWKQKSIFGKIRHHFSTSK</sequence>
<dbReference type="AlphaFoldDB" id="A0A384JR88"/>
<proteinExistence type="predicted"/>
<dbReference type="EMBL" id="CP009812">
    <property type="protein sequence ID" value="ATZ53108.1"/>
    <property type="molecule type" value="Genomic_DNA"/>
</dbReference>
<dbReference type="SUPFAM" id="SSF52540">
    <property type="entry name" value="P-loop containing nucleoside triphosphate hydrolases"/>
    <property type="match status" value="1"/>
</dbReference>
<evidence type="ECO:0000313" key="5">
    <source>
        <dbReference type="Proteomes" id="UP000001798"/>
    </source>
</evidence>
<gene>
    <name evidence="4" type="ORF">BCIN_08g07110</name>
</gene>
<feature type="domain" description="Nephrocystin 3-like N-terminal" evidence="2">
    <location>
        <begin position="303"/>
        <end position="475"/>
    </location>
</feature>
<evidence type="ECO:0000259" key="3">
    <source>
        <dbReference type="Pfam" id="PF25053"/>
    </source>
</evidence>
<dbReference type="InterPro" id="IPR056884">
    <property type="entry name" value="NPHP3-like_N"/>
</dbReference>
<name>A0A384JR88_BOTFB</name>